<feature type="transmembrane region" description="Helical" evidence="1">
    <location>
        <begin position="40"/>
        <end position="61"/>
    </location>
</feature>
<reference evidence="3 4" key="1">
    <citation type="journal article" date="2009" name="Genome Res.">
        <title>Comparative genomics of the fungal pathogens Candida dubliniensis and Candida albicans.</title>
        <authorList>
            <person name="Jackson A.P."/>
            <person name="Gamble J.A."/>
            <person name="Yeomans T."/>
            <person name="Moran G.P."/>
            <person name="Saunders D."/>
            <person name="Harris D."/>
            <person name="Aslett M."/>
            <person name="Barrell J.F."/>
            <person name="Butler G."/>
            <person name="Citiulo F."/>
            <person name="Coleman D.C."/>
            <person name="de Groot P.W.J."/>
            <person name="Goodwin T.J."/>
            <person name="Quail M.A."/>
            <person name="McQuillan J."/>
            <person name="Munro C.A."/>
            <person name="Pain A."/>
            <person name="Poulter R.T."/>
            <person name="Rajandream M.A."/>
            <person name="Renauld H."/>
            <person name="Spiering M.J."/>
            <person name="Tivey A."/>
            <person name="Gow N.A.R."/>
            <person name="Barrell B."/>
            <person name="Sullivan D.J."/>
            <person name="Berriman M."/>
        </authorList>
    </citation>
    <scope>NUCLEOTIDE SEQUENCE [LARGE SCALE GENOMIC DNA]</scope>
    <source>
        <strain evidence="4">CD36 / ATCC MYA-646 / CBS 7987 / NCPF 3949 / NRRL Y-17841</strain>
    </source>
</reference>
<keyword evidence="1" id="KW-1133">Transmembrane helix</keyword>
<dbReference type="CGD" id="CAL0000167742">
    <property type="gene designation" value="Cd36_81850"/>
</dbReference>
<evidence type="ECO:0000313" key="3">
    <source>
        <dbReference type="EMBL" id="CAX42713.1"/>
    </source>
</evidence>
<evidence type="ECO:0000313" key="2">
    <source>
        <dbReference type="CGD" id="CAL0000167742"/>
    </source>
</evidence>
<dbReference type="GeneID" id="8047067"/>
<dbReference type="OrthoDB" id="10509087at2759"/>
<proteinExistence type="predicted"/>
<dbReference type="AlphaFoldDB" id="B9WDG0"/>
<accession>B9WDG0</accession>
<keyword evidence="1" id="KW-0812">Transmembrane</keyword>
<feature type="transmembrane region" description="Helical" evidence="1">
    <location>
        <begin position="6"/>
        <end position="28"/>
    </location>
</feature>
<sequence length="97" mass="11064">MGTTIIIFRIVSLLFLGNGFIQSISTKLPAQLIKSGQFQFLTNCSLLTCLVYVVSTFFMSAKQIHWFYNLVSNLEFNVLFSYLFEIESDTCVGERCL</sequence>
<keyword evidence="1" id="KW-0472">Membrane</keyword>
<dbReference type="EMBL" id="FM992690">
    <property type="protein sequence ID" value="CAX42713.1"/>
    <property type="molecule type" value="Genomic_DNA"/>
</dbReference>
<dbReference type="HOGENOM" id="CLU_2346478_0_0_1"/>
<keyword evidence="4" id="KW-1185">Reference proteome</keyword>
<name>B9WDG0_CANDC</name>
<gene>
    <name evidence="2" type="ordered locus">Cd36_81850</name>
    <name evidence="3" type="ORF">CD36_81850</name>
</gene>
<dbReference type="KEGG" id="cdu:CD36_81850"/>
<dbReference type="Proteomes" id="UP000002605">
    <property type="component" value="Chromosome 3"/>
</dbReference>
<evidence type="ECO:0000313" key="4">
    <source>
        <dbReference type="Proteomes" id="UP000002605"/>
    </source>
</evidence>
<organism evidence="3 4">
    <name type="scientific">Candida dubliniensis (strain CD36 / ATCC MYA-646 / CBS 7987 / NCPF 3949 / NRRL Y-17841)</name>
    <name type="common">Yeast</name>
    <dbReference type="NCBI Taxonomy" id="573826"/>
    <lineage>
        <taxon>Eukaryota</taxon>
        <taxon>Fungi</taxon>
        <taxon>Dikarya</taxon>
        <taxon>Ascomycota</taxon>
        <taxon>Saccharomycotina</taxon>
        <taxon>Pichiomycetes</taxon>
        <taxon>Debaryomycetaceae</taxon>
        <taxon>Candida/Lodderomyces clade</taxon>
        <taxon>Candida</taxon>
    </lineage>
</organism>
<protein>
    <submittedName>
        <fullName evidence="3">Uncharacterized protein</fullName>
    </submittedName>
</protein>
<dbReference type="VEuPathDB" id="FungiDB:CD36_81850"/>
<dbReference type="RefSeq" id="XP_002419127.1">
    <property type="nucleotide sequence ID" value="XM_002419082.1"/>
</dbReference>
<evidence type="ECO:0000256" key="1">
    <source>
        <dbReference type="SAM" id="Phobius"/>
    </source>
</evidence>